<dbReference type="Pfam" id="PF26216">
    <property type="entry name" value="GDPGP1_C"/>
    <property type="match status" value="1"/>
</dbReference>
<dbReference type="PANTHER" id="PTHR20884">
    <property type="entry name" value="GDP-D-GLUCOSE PHOSPHORYLASE 1"/>
    <property type="match status" value="1"/>
</dbReference>
<dbReference type="EC" id="2.7.7.78" evidence="5"/>
<keyword evidence="16" id="KW-1185">Reference proteome</keyword>
<comment type="catalytic activity">
    <reaction evidence="1">
        <text>GDP-alpha-D-glucose + phosphate = alpha-D-glucose 1-phosphate + GDP + H(+)</text>
        <dbReference type="Rhea" id="RHEA:30387"/>
        <dbReference type="ChEBI" id="CHEBI:15378"/>
        <dbReference type="ChEBI" id="CHEBI:43474"/>
        <dbReference type="ChEBI" id="CHEBI:58189"/>
        <dbReference type="ChEBI" id="CHEBI:58601"/>
        <dbReference type="ChEBI" id="CHEBI:62230"/>
        <dbReference type="EC" id="2.7.7.78"/>
    </reaction>
</comment>
<evidence type="ECO:0000259" key="13">
    <source>
        <dbReference type="Pfam" id="PF26216"/>
    </source>
</evidence>
<dbReference type="InterPro" id="IPR058865">
    <property type="entry name" value="GDPGP1_C"/>
</dbReference>
<keyword evidence="8" id="KW-0344">Guanine-nucleotide releasing factor</keyword>
<gene>
    <name evidence="15" type="ORF">ALC53_04861</name>
</gene>
<keyword evidence="12" id="KW-0378">Hydrolase</keyword>
<protein>
    <recommendedName>
        <fullName evidence="6">GDP-D-glucose phosphorylase 1</fullName>
        <ecNumber evidence="5">2.7.7.78</ecNumber>
    </recommendedName>
</protein>
<evidence type="ECO:0000256" key="6">
    <source>
        <dbReference type="ARBA" id="ARBA00018857"/>
    </source>
</evidence>
<dbReference type="InterPro" id="IPR058866">
    <property type="entry name" value="GDPGP1_N"/>
</dbReference>
<evidence type="ECO:0000256" key="4">
    <source>
        <dbReference type="ARBA" id="ARBA00006451"/>
    </source>
</evidence>
<dbReference type="GO" id="GO:0080048">
    <property type="term" value="F:GDP-D-glucose phosphorylase activity"/>
    <property type="evidence" value="ECO:0007669"/>
    <property type="project" value="UniProtKB-EC"/>
</dbReference>
<dbReference type="EMBL" id="KQ976455">
    <property type="protein sequence ID" value="KYM85073.1"/>
    <property type="molecule type" value="Genomic_DNA"/>
</dbReference>
<evidence type="ECO:0000256" key="8">
    <source>
        <dbReference type="ARBA" id="ARBA00022658"/>
    </source>
</evidence>
<dbReference type="GO" id="GO:0006006">
    <property type="term" value="P:glucose metabolic process"/>
    <property type="evidence" value="ECO:0007669"/>
    <property type="project" value="TreeGrafter"/>
</dbReference>
<evidence type="ECO:0000256" key="2">
    <source>
        <dbReference type="ARBA" id="ARBA00003049"/>
    </source>
</evidence>
<dbReference type="GO" id="GO:0000166">
    <property type="term" value="F:nucleotide binding"/>
    <property type="evidence" value="ECO:0007669"/>
    <property type="project" value="UniProtKB-KW"/>
</dbReference>
<dbReference type="Proteomes" id="UP000078540">
    <property type="component" value="Unassembled WGS sequence"/>
</dbReference>
<reference evidence="15 16" key="1">
    <citation type="submission" date="2015-09" db="EMBL/GenBank/DDBJ databases">
        <title>Atta colombica WGS genome.</title>
        <authorList>
            <person name="Nygaard S."/>
            <person name="Hu H."/>
            <person name="Boomsma J."/>
            <person name="Zhang G."/>
        </authorList>
    </citation>
    <scope>NUCLEOTIDE SEQUENCE [LARGE SCALE GENOMIC DNA]</scope>
    <source>
        <strain evidence="15">Treedump-2</strain>
        <tissue evidence="15">Whole body</tissue>
    </source>
</reference>
<evidence type="ECO:0000256" key="9">
    <source>
        <dbReference type="ARBA" id="ARBA00022679"/>
    </source>
</evidence>
<dbReference type="GO" id="GO:0016787">
    <property type="term" value="F:hydrolase activity"/>
    <property type="evidence" value="ECO:0007669"/>
    <property type="project" value="UniProtKB-KW"/>
</dbReference>
<keyword evidence="11" id="KW-0547">Nucleotide-binding</keyword>
<evidence type="ECO:0000259" key="14">
    <source>
        <dbReference type="Pfam" id="PF26217"/>
    </source>
</evidence>
<evidence type="ECO:0000256" key="12">
    <source>
        <dbReference type="ARBA" id="ARBA00022801"/>
    </source>
</evidence>
<evidence type="ECO:0000256" key="5">
    <source>
        <dbReference type="ARBA" id="ARBA00012507"/>
    </source>
</evidence>
<keyword evidence="7" id="KW-0963">Cytoplasm</keyword>
<keyword evidence="10" id="KW-0548">Nucleotidyltransferase</keyword>
<evidence type="ECO:0000256" key="10">
    <source>
        <dbReference type="ARBA" id="ARBA00022695"/>
    </source>
</evidence>
<accession>A0A195BK97</accession>
<dbReference type="InterPro" id="IPR026506">
    <property type="entry name" value="GDPGP"/>
</dbReference>
<dbReference type="GO" id="GO:0005085">
    <property type="term" value="F:guanyl-nucleotide exchange factor activity"/>
    <property type="evidence" value="ECO:0007669"/>
    <property type="project" value="UniProtKB-KW"/>
</dbReference>
<evidence type="ECO:0000313" key="16">
    <source>
        <dbReference type="Proteomes" id="UP000078540"/>
    </source>
</evidence>
<name>A0A195BK97_9HYME</name>
<proteinExistence type="inferred from homology"/>
<evidence type="ECO:0000256" key="3">
    <source>
        <dbReference type="ARBA" id="ARBA00004496"/>
    </source>
</evidence>
<dbReference type="AlphaFoldDB" id="A0A195BK97"/>
<evidence type="ECO:0000256" key="1">
    <source>
        <dbReference type="ARBA" id="ARBA00000063"/>
    </source>
</evidence>
<dbReference type="GO" id="GO:0005737">
    <property type="term" value="C:cytoplasm"/>
    <property type="evidence" value="ECO:0007669"/>
    <property type="project" value="UniProtKB-SubCell"/>
</dbReference>
<comment type="similarity">
    <text evidence="4">Belongs to the GDPGP1 family.</text>
</comment>
<evidence type="ECO:0000313" key="15">
    <source>
        <dbReference type="EMBL" id="KYM85073.1"/>
    </source>
</evidence>
<comment type="function">
    <text evidence="2">Specific and highly efficient GDP-D-glucose phosphorylase regulating the levels of GDP-D-glucose in cells.</text>
</comment>
<dbReference type="Pfam" id="PF26217">
    <property type="entry name" value="GDPGP1_N"/>
    <property type="match status" value="1"/>
</dbReference>
<organism evidence="15 16">
    <name type="scientific">Atta colombica</name>
    <dbReference type="NCBI Taxonomy" id="520822"/>
    <lineage>
        <taxon>Eukaryota</taxon>
        <taxon>Metazoa</taxon>
        <taxon>Ecdysozoa</taxon>
        <taxon>Arthropoda</taxon>
        <taxon>Hexapoda</taxon>
        <taxon>Insecta</taxon>
        <taxon>Pterygota</taxon>
        <taxon>Neoptera</taxon>
        <taxon>Endopterygota</taxon>
        <taxon>Hymenoptera</taxon>
        <taxon>Apocrita</taxon>
        <taxon>Aculeata</taxon>
        <taxon>Formicoidea</taxon>
        <taxon>Formicidae</taxon>
        <taxon>Myrmicinae</taxon>
        <taxon>Atta</taxon>
    </lineage>
</organism>
<keyword evidence="9" id="KW-0808">Transferase</keyword>
<dbReference type="PANTHER" id="PTHR20884:SF8">
    <property type="entry name" value="GDP-D-GLUCOSE PHOSPHORYLASE 1"/>
    <property type="match status" value="1"/>
</dbReference>
<evidence type="ECO:0000256" key="11">
    <source>
        <dbReference type="ARBA" id="ARBA00022741"/>
    </source>
</evidence>
<feature type="domain" description="GDPGP1-like N-terminal" evidence="14">
    <location>
        <begin position="29"/>
        <end position="179"/>
    </location>
</feature>
<sequence length="346" mass="40571">MFSNKQIFVYDIKDFNFIVKSCEENESSFDNILRQTWKQAEQNKIFRYILNIKDSKILKGKYKFLAQLNPDRTQYRRAPESITSMVQSFNSTRFNFTKLTQQEILFDIGNGDTNDIIAINSSPLEQSHCLFLAERLKCLPQIMTEYSLCKVIELCLSLRAFFNGLCALSSVNHLHWHLYYLKYEMLLEYIDICNYVSGVHLLIEYPAKGFCLKLSDFKNIEDFVSRAFVVVNYLQLRQMAHNVYITRAKSKSNDELYNDVRIYIWVRKPFTGVKNITAILPGVCELFGHLTISENIIIISYTHISYILDETVYNNLTQDDIINLLHDITEECFLLIKDELKNILEK</sequence>
<feature type="domain" description="GDPGP1-like C-terminal" evidence="13">
    <location>
        <begin position="199"/>
        <end position="293"/>
    </location>
</feature>
<dbReference type="STRING" id="520822.A0A195BK97"/>
<comment type="subcellular location">
    <subcellularLocation>
        <location evidence="3">Cytoplasm</location>
    </subcellularLocation>
</comment>
<evidence type="ECO:0000256" key="7">
    <source>
        <dbReference type="ARBA" id="ARBA00022490"/>
    </source>
</evidence>